<gene>
    <name evidence="1" type="ORF">BJ212DRAFT_1296453</name>
</gene>
<dbReference type="Proteomes" id="UP000807769">
    <property type="component" value="Unassembled WGS sequence"/>
</dbReference>
<name>A0A9P7JIJ3_9AGAM</name>
<dbReference type="GeneID" id="64626476"/>
<evidence type="ECO:0000313" key="2">
    <source>
        <dbReference type="Proteomes" id="UP000807769"/>
    </source>
</evidence>
<comment type="caution">
    <text evidence="1">The sequence shown here is derived from an EMBL/GenBank/DDBJ whole genome shotgun (WGS) entry which is preliminary data.</text>
</comment>
<dbReference type="OrthoDB" id="2655848at2759"/>
<proteinExistence type="predicted"/>
<reference evidence="1" key="1">
    <citation type="journal article" date="2020" name="New Phytol.">
        <title>Comparative genomics reveals dynamic genome evolution in host specialist ectomycorrhizal fungi.</title>
        <authorList>
            <person name="Lofgren L.A."/>
            <person name="Nguyen N.H."/>
            <person name="Vilgalys R."/>
            <person name="Ruytinx J."/>
            <person name="Liao H.L."/>
            <person name="Branco S."/>
            <person name="Kuo A."/>
            <person name="LaButti K."/>
            <person name="Lipzen A."/>
            <person name="Andreopoulos W."/>
            <person name="Pangilinan J."/>
            <person name="Riley R."/>
            <person name="Hundley H."/>
            <person name="Na H."/>
            <person name="Barry K."/>
            <person name="Grigoriev I.V."/>
            <person name="Stajich J.E."/>
            <person name="Kennedy P.G."/>
        </authorList>
    </citation>
    <scope>NUCLEOTIDE SEQUENCE</scope>
    <source>
        <strain evidence="1">MN1</strain>
    </source>
</reference>
<dbReference type="AlphaFoldDB" id="A0A9P7JIJ3"/>
<dbReference type="EMBL" id="JABBWG010000004">
    <property type="protein sequence ID" value="KAG1823936.1"/>
    <property type="molecule type" value="Genomic_DNA"/>
</dbReference>
<keyword evidence="2" id="KW-1185">Reference proteome</keyword>
<organism evidence="1 2">
    <name type="scientific">Suillus subaureus</name>
    <dbReference type="NCBI Taxonomy" id="48587"/>
    <lineage>
        <taxon>Eukaryota</taxon>
        <taxon>Fungi</taxon>
        <taxon>Dikarya</taxon>
        <taxon>Basidiomycota</taxon>
        <taxon>Agaricomycotina</taxon>
        <taxon>Agaricomycetes</taxon>
        <taxon>Agaricomycetidae</taxon>
        <taxon>Boletales</taxon>
        <taxon>Suillineae</taxon>
        <taxon>Suillaceae</taxon>
        <taxon>Suillus</taxon>
    </lineage>
</organism>
<protein>
    <submittedName>
        <fullName evidence="1">Uncharacterized protein</fullName>
    </submittedName>
</protein>
<evidence type="ECO:0000313" key="1">
    <source>
        <dbReference type="EMBL" id="KAG1823936.1"/>
    </source>
</evidence>
<accession>A0A9P7JIJ3</accession>
<dbReference type="RefSeq" id="XP_041197996.1">
    <property type="nucleotide sequence ID" value="XM_041332459.1"/>
</dbReference>
<sequence>MDNELAACSQRKLIVEKEYTSMQHMQIKWSSIFHESILFLMLSLSLKFDLNTLQLLSASASCSHTGTHSHEEIHDDNHDVNILEAVNTMSVQEPTESKAKIMLNLVRAKCDVYQAQKVLTDCVVQVNEVFASLLKFQEEAAEKRLDDTDLGLGCMRIVFNVHGWSVPPSCIPQEQGGGSHSCGMTSNVLHGWLPMIKLN</sequence>